<name>A0A7S3UAZ2_9CHLO</name>
<dbReference type="Gene3D" id="3.30.1320.10">
    <property type="match status" value="1"/>
</dbReference>
<sequence length="118" mass="13370">MASTLSASTSTFSGTRVVQAKQNANARVAVARDMPVVEAAVKLRFKRFGRKKLPFYRIVAMDSKDKRDGRALEELGWYDPIRHETQLKAPEIKRWLEVGAQPTRTVENLLKKAMIIDP</sequence>
<dbReference type="GO" id="GO:0005739">
    <property type="term" value="C:mitochondrion"/>
    <property type="evidence" value="ECO:0007669"/>
    <property type="project" value="GOC"/>
</dbReference>
<accession>A0A7S3UAZ2</accession>
<dbReference type="PANTHER" id="PTHR12919:SF20">
    <property type="entry name" value="SMALL RIBOSOMAL SUBUNIT PROTEIN BS16M"/>
    <property type="match status" value="1"/>
</dbReference>
<gene>
    <name evidence="5" type="ORF">PSAL00342_LOCUS2597</name>
</gene>
<dbReference type="NCBIfam" id="TIGR00002">
    <property type="entry name" value="S16"/>
    <property type="match status" value="1"/>
</dbReference>
<dbReference type="PANTHER" id="PTHR12919">
    <property type="entry name" value="30S RIBOSOMAL PROTEIN S16"/>
    <property type="match status" value="1"/>
</dbReference>
<dbReference type="InterPro" id="IPR000307">
    <property type="entry name" value="Ribosomal_bS16"/>
</dbReference>
<evidence type="ECO:0000256" key="4">
    <source>
        <dbReference type="ARBA" id="ARBA00035371"/>
    </source>
</evidence>
<dbReference type="GO" id="GO:0032543">
    <property type="term" value="P:mitochondrial translation"/>
    <property type="evidence" value="ECO:0007669"/>
    <property type="project" value="TreeGrafter"/>
</dbReference>
<keyword evidence="3" id="KW-0687">Ribonucleoprotein</keyword>
<evidence type="ECO:0000256" key="2">
    <source>
        <dbReference type="ARBA" id="ARBA00022980"/>
    </source>
</evidence>
<dbReference type="GO" id="GO:0015935">
    <property type="term" value="C:small ribosomal subunit"/>
    <property type="evidence" value="ECO:0007669"/>
    <property type="project" value="TreeGrafter"/>
</dbReference>
<proteinExistence type="inferred from homology"/>
<dbReference type="AlphaFoldDB" id="A0A7S3UAZ2"/>
<evidence type="ECO:0000256" key="1">
    <source>
        <dbReference type="ARBA" id="ARBA00006668"/>
    </source>
</evidence>
<evidence type="ECO:0000313" key="5">
    <source>
        <dbReference type="EMBL" id="CAE0608778.1"/>
    </source>
</evidence>
<dbReference type="InterPro" id="IPR023803">
    <property type="entry name" value="Ribosomal_bS16_dom_sf"/>
</dbReference>
<organism evidence="5">
    <name type="scientific">Picocystis salinarum</name>
    <dbReference type="NCBI Taxonomy" id="88271"/>
    <lineage>
        <taxon>Eukaryota</taxon>
        <taxon>Viridiplantae</taxon>
        <taxon>Chlorophyta</taxon>
        <taxon>Picocystophyceae</taxon>
        <taxon>Picocystales</taxon>
        <taxon>Picocystaceae</taxon>
        <taxon>Picocystis</taxon>
    </lineage>
</organism>
<dbReference type="GO" id="GO:0003735">
    <property type="term" value="F:structural constituent of ribosome"/>
    <property type="evidence" value="ECO:0007669"/>
    <property type="project" value="InterPro"/>
</dbReference>
<protein>
    <recommendedName>
        <fullName evidence="4">30S ribosomal protein S16, chloroplastic</fullName>
    </recommendedName>
</protein>
<dbReference type="HAMAP" id="MF_00385">
    <property type="entry name" value="Ribosomal_bS16"/>
    <property type="match status" value="1"/>
</dbReference>
<keyword evidence="2" id="KW-0689">Ribosomal protein</keyword>
<dbReference type="SUPFAM" id="SSF54565">
    <property type="entry name" value="Ribosomal protein S16"/>
    <property type="match status" value="1"/>
</dbReference>
<dbReference type="Pfam" id="PF00886">
    <property type="entry name" value="Ribosomal_S16"/>
    <property type="match status" value="1"/>
</dbReference>
<evidence type="ECO:0000256" key="3">
    <source>
        <dbReference type="ARBA" id="ARBA00023274"/>
    </source>
</evidence>
<dbReference type="EMBL" id="HBIS01002901">
    <property type="protein sequence ID" value="CAE0608778.1"/>
    <property type="molecule type" value="Transcribed_RNA"/>
</dbReference>
<comment type="similarity">
    <text evidence="1">Belongs to the bacterial ribosomal protein bS16 family.</text>
</comment>
<reference evidence="5" key="1">
    <citation type="submission" date="2021-01" db="EMBL/GenBank/DDBJ databases">
        <authorList>
            <person name="Corre E."/>
            <person name="Pelletier E."/>
            <person name="Niang G."/>
            <person name="Scheremetjew M."/>
            <person name="Finn R."/>
            <person name="Kale V."/>
            <person name="Holt S."/>
            <person name="Cochrane G."/>
            <person name="Meng A."/>
            <person name="Brown T."/>
            <person name="Cohen L."/>
        </authorList>
    </citation>
    <scope>NUCLEOTIDE SEQUENCE</scope>
    <source>
        <strain evidence="5">CCMP1897</strain>
    </source>
</reference>